<dbReference type="Pfam" id="PF01695">
    <property type="entry name" value="IstB_IS21"/>
    <property type="match status" value="1"/>
</dbReference>
<evidence type="ECO:0000256" key="1">
    <source>
        <dbReference type="ARBA" id="ARBA00008059"/>
    </source>
</evidence>
<proteinExistence type="inferred from homology"/>
<dbReference type="Proteomes" id="UP000002207">
    <property type="component" value="Chromosome"/>
</dbReference>
<dbReference type="eggNOG" id="COG1484">
    <property type="taxonomic scope" value="Bacteria"/>
</dbReference>
<evidence type="ECO:0000313" key="5">
    <source>
        <dbReference type="EMBL" id="ACO32235.1"/>
    </source>
</evidence>
<dbReference type="OrthoDB" id="1634151at2"/>
<dbReference type="InterPro" id="IPR002611">
    <property type="entry name" value="IstB_ATP-bd"/>
</dbReference>
<sequence>MSLQSERLLNHMQRLRLSHLPNCYEAIAEEASAKDLPYLDFLEQALEAESQAKHTRNVRLKTQWAHFPYNKGLDQFDFDFQPSVDERKLRELAGLAFLERKENVLLLGPPGVGKTHLAIALGTEAIVAGNTVYFVTVQDLVQQFQRARDENKLKERMTLLVKPKLLILDEMGYLALDPFAATCLFRLVSERYEKGSIIVTSNKSYGDWGTIFADNVIASAILDRLLHHSTTINIKGESYRLKDKKKAGVIAAKTPNREGA</sequence>
<dbReference type="RefSeq" id="WP_015897673.1">
    <property type="nucleotide sequence ID" value="NC_012483.1"/>
</dbReference>
<evidence type="ECO:0000256" key="2">
    <source>
        <dbReference type="ARBA" id="ARBA00022741"/>
    </source>
</evidence>
<evidence type="ECO:0000313" key="8">
    <source>
        <dbReference type="Proteomes" id="UP000002207"/>
    </source>
</evidence>
<dbReference type="KEGG" id="aca:ACP_2606"/>
<dbReference type="SMART" id="SM00382">
    <property type="entry name" value="AAA"/>
    <property type="match status" value="1"/>
</dbReference>
<name>C1F2E7_ACIC5</name>
<evidence type="ECO:0000313" key="7">
    <source>
        <dbReference type="EMBL" id="ACO33234.1"/>
    </source>
</evidence>
<dbReference type="FunCoup" id="C1F2E7">
    <property type="interactions" value="56"/>
</dbReference>
<dbReference type="InterPro" id="IPR028350">
    <property type="entry name" value="DNAC/IstB-like"/>
</dbReference>
<dbReference type="PIRSF" id="PIRSF003073">
    <property type="entry name" value="DNAC_TnpB_IstB"/>
    <property type="match status" value="1"/>
</dbReference>
<evidence type="ECO:0000256" key="3">
    <source>
        <dbReference type="ARBA" id="ARBA00022840"/>
    </source>
</evidence>
<dbReference type="GO" id="GO:0006260">
    <property type="term" value="P:DNA replication"/>
    <property type="evidence" value="ECO:0007669"/>
    <property type="project" value="TreeGrafter"/>
</dbReference>
<evidence type="ECO:0000313" key="6">
    <source>
        <dbReference type="EMBL" id="ACO32714.1"/>
    </source>
</evidence>
<dbReference type="PANTHER" id="PTHR30050:SF4">
    <property type="entry name" value="ATP-BINDING PROTEIN RV3427C IN INSERTION SEQUENCE-RELATED"/>
    <property type="match status" value="1"/>
</dbReference>
<keyword evidence="2" id="KW-0547">Nucleotide-binding</keyword>
<keyword evidence="8" id="KW-1185">Reference proteome</keyword>
<dbReference type="PANTHER" id="PTHR30050">
    <property type="entry name" value="CHROMOSOMAL REPLICATION INITIATOR PROTEIN DNAA"/>
    <property type="match status" value="1"/>
</dbReference>
<dbReference type="CDD" id="cd00009">
    <property type="entry name" value="AAA"/>
    <property type="match status" value="1"/>
</dbReference>
<dbReference type="HOGENOM" id="CLU_062999_1_1_0"/>
<dbReference type="Gene3D" id="3.40.50.300">
    <property type="entry name" value="P-loop containing nucleotide triphosphate hydrolases"/>
    <property type="match status" value="1"/>
</dbReference>
<dbReference type="InterPro" id="IPR047661">
    <property type="entry name" value="IstB"/>
</dbReference>
<dbReference type="SUPFAM" id="SSF52540">
    <property type="entry name" value="P-loop containing nucleoside triphosphate hydrolases"/>
    <property type="match status" value="1"/>
</dbReference>
<dbReference type="EMBL" id="CP001472">
    <property type="protein sequence ID" value="ACO32235.1"/>
    <property type="molecule type" value="Genomic_DNA"/>
</dbReference>
<evidence type="ECO:0000259" key="4">
    <source>
        <dbReference type="SMART" id="SM00382"/>
    </source>
</evidence>
<dbReference type="KEGG" id="aca:ACP_3249"/>
<protein>
    <submittedName>
        <fullName evidence="6">ISAca2, transposase istB</fullName>
    </submittedName>
</protein>
<dbReference type="InterPro" id="IPR027417">
    <property type="entry name" value="P-loop_NTPase"/>
</dbReference>
<dbReference type="NCBIfam" id="NF038214">
    <property type="entry name" value="IS21_help_AAA"/>
    <property type="match status" value="1"/>
</dbReference>
<gene>
    <name evidence="6" type="ordered locus">ACP_2606</name>
    <name evidence="5" type="ordered locus">ACP_3235</name>
    <name evidence="7" type="ordered locus">ACP_3249</name>
</gene>
<organism evidence="6 8">
    <name type="scientific">Acidobacterium capsulatum (strain ATCC 51196 / DSM 11244 / BCRC 80197 / JCM 7670 / NBRC 15755 / NCIMB 13165 / 161)</name>
    <dbReference type="NCBI Taxonomy" id="240015"/>
    <lineage>
        <taxon>Bacteria</taxon>
        <taxon>Pseudomonadati</taxon>
        <taxon>Acidobacteriota</taxon>
        <taxon>Terriglobia</taxon>
        <taxon>Terriglobales</taxon>
        <taxon>Acidobacteriaceae</taxon>
        <taxon>Acidobacterium</taxon>
    </lineage>
</organism>
<reference evidence="6 8" key="1">
    <citation type="journal article" date="2009" name="Appl. Environ. Microbiol.">
        <title>Three genomes from the phylum Acidobacteria provide insight into the lifestyles of these microorganisms in soils.</title>
        <authorList>
            <person name="Ward N.L."/>
            <person name="Challacombe J.F."/>
            <person name="Janssen P.H."/>
            <person name="Henrissat B."/>
            <person name="Coutinho P.M."/>
            <person name="Wu M."/>
            <person name="Xie G."/>
            <person name="Haft D.H."/>
            <person name="Sait M."/>
            <person name="Badger J."/>
            <person name="Barabote R.D."/>
            <person name="Bradley B."/>
            <person name="Brettin T.S."/>
            <person name="Brinkac L.M."/>
            <person name="Bruce D."/>
            <person name="Creasy T."/>
            <person name="Daugherty S.C."/>
            <person name="Davidsen T.M."/>
            <person name="DeBoy R.T."/>
            <person name="Detter J.C."/>
            <person name="Dodson R.J."/>
            <person name="Durkin A.S."/>
            <person name="Ganapathy A."/>
            <person name="Gwinn-Giglio M."/>
            <person name="Han C.S."/>
            <person name="Khouri H."/>
            <person name="Kiss H."/>
            <person name="Kothari S.P."/>
            <person name="Madupu R."/>
            <person name="Nelson K.E."/>
            <person name="Nelson W.C."/>
            <person name="Paulsen I."/>
            <person name="Penn K."/>
            <person name="Ren Q."/>
            <person name="Rosovitz M.J."/>
            <person name="Selengut J.D."/>
            <person name="Shrivastava S."/>
            <person name="Sullivan S.A."/>
            <person name="Tapia R."/>
            <person name="Thompson L.S."/>
            <person name="Watkins K.L."/>
            <person name="Yang Q."/>
            <person name="Yu C."/>
            <person name="Zafar N."/>
            <person name="Zhou L."/>
            <person name="Kuske C.R."/>
        </authorList>
    </citation>
    <scope>NUCLEOTIDE SEQUENCE [LARGE SCALE GENOMIC DNA]</scope>
    <source>
        <strain evidence="6">ATCC 51196</strain>
        <strain evidence="8">ATCC 51196 / DSM 11244 / BCRC 80197 / JCM 7670 / NBRC 15755 / NCIMB 13165 / 161</strain>
    </source>
</reference>
<keyword evidence="3" id="KW-0067">ATP-binding</keyword>
<dbReference type="InterPro" id="IPR003593">
    <property type="entry name" value="AAA+_ATPase"/>
</dbReference>
<accession>C1F2E7</accession>
<dbReference type="KEGG" id="aca:ACP_3235"/>
<dbReference type="EMBL" id="CP001472">
    <property type="protein sequence ID" value="ACO32714.1"/>
    <property type="molecule type" value="Genomic_DNA"/>
</dbReference>
<dbReference type="AlphaFoldDB" id="C1F2E7"/>
<feature type="domain" description="AAA+ ATPase" evidence="4">
    <location>
        <begin position="100"/>
        <end position="233"/>
    </location>
</feature>
<dbReference type="STRING" id="240015.ACP_2606"/>
<comment type="similarity">
    <text evidence="1">Belongs to the IS21/IS1162 putative ATP-binding protein family.</text>
</comment>
<dbReference type="EMBL" id="CP001472">
    <property type="protein sequence ID" value="ACO33234.1"/>
    <property type="molecule type" value="Genomic_DNA"/>
</dbReference>
<dbReference type="GO" id="GO:0005524">
    <property type="term" value="F:ATP binding"/>
    <property type="evidence" value="ECO:0007669"/>
    <property type="project" value="UniProtKB-KW"/>
</dbReference>
<dbReference type="InParanoid" id="C1F2E7"/>